<proteinExistence type="predicted"/>
<comment type="caution">
    <text evidence="1">The sequence shown here is derived from an EMBL/GenBank/DDBJ whole genome shotgun (WGS) entry which is preliminary data.</text>
</comment>
<reference evidence="1 2" key="1">
    <citation type="submission" date="2017-09" db="EMBL/GenBank/DDBJ databases">
        <title>Depth-based differentiation of microbial function through sediment-hosted aquifers and enrichment of novel symbionts in the deep terrestrial subsurface.</title>
        <authorList>
            <person name="Probst A.J."/>
            <person name="Ladd B."/>
            <person name="Jarett J.K."/>
            <person name="Geller-Mcgrath D.E."/>
            <person name="Sieber C.M."/>
            <person name="Emerson J.B."/>
            <person name="Anantharaman K."/>
            <person name="Thomas B.C."/>
            <person name="Malmstrom R."/>
            <person name="Stieglmeier M."/>
            <person name="Klingl A."/>
            <person name="Woyke T."/>
            <person name="Ryan C.M."/>
            <person name="Banfield J.F."/>
        </authorList>
    </citation>
    <scope>NUCLEOTIDE SEQUENCE [LARGE SCALE GENOMIC DNA]</scope>
    <source>
        <strain evidence="1">CG11_big_fil_rev_8_21_14_0_20_45_26</strain>
    </source>
</reference>
<sequence>MNKITKGFLLTTIILVGCFRSTPTAELQLILQQLVDLQELQQYYHADVLPDRKPLVIVKNALIPNGLHLVKFDTPVRILSMREINDDKSIKSFVEITKLEIKQKTCLTTFKYPSEGLLIRAKLIKKDGEWIIVEKELTER</sequence>
<dbReference type="PROSITE" id="PS51257">
    <property type="entry name" value="PROKAR_LIPOPROTEIN"/>
    <property type="match status" value="1"/>
</dbReference>
<gene>
    <name evidence="1" type="ORF">COV74_00730</name>
</gene>
<protein>
    <submittedName>
        <fullName evidence="1">Uncharacterized protein</fullName>
    </submittedName>
</protein>
<dbReference type="Proteomes" id="UP000230859">
    <property type="component" value="Unassembled WGS sequence"/>
</dbReference>
<organism evidence="1 2">
    <name type="scientific">Candidatus Abzuiibacterium crystallinum</name>
    <dbReference type="NCBI Taxonomy" id="1974748"/>
    <lineage>
        <taxon>Bacteria</taxon>
        <taxon>Pseudomonadati</taxon>
        <taxon>Candidatus Omnitrophota</taxon>
        <taxon>Candidatus Abzuiibacterium</taxon>
    </lineage>
</organism>
<evidence type="ECO:0000313" key="1">
    <source>
        <dbReference type="EMBL" id="PIQ87430.1"/>
    </source>
</evidence>
<name>A0A2H0LSM5_9BACT</name>
<dbReference type="EMBL" id="PCVY01000008">
    <property type="protein sequence ID" value="PIQ87430.1"/>
    <property type="molecule type" value="Genomic_DNA"/>
</dbReference>
<evidence type="ECO:0000313" key="2">
    <source>
        <dbReference type="Proteomes" id="UP000230859"/>
    </source>
</evidence>
<dbReference type="AlphaFoldDB" id="A0A2H0LSM5"/>
<accession>A0A2H0LSM5</accession>